<dbReference type="GeneID" id="86055047"/>
<evidence type="ECO:0000256" key="3">
    <source>
        <dbReference type="ARBA" id="ARBA00022741"/>
    </source>
</evidence>
<keyword evidence="3" id="KW-0547">Nucleotide-binding</keyword>
<keyword evidence="2" id="KW-0813">Transport</keyword>
<evidence type="ECO:0000259" key="5">
    <source>
        <dbReference type="PROSITE" id="PS50893"/>
    </source>
</evidence>
<dbReference type="CDD" id="cd03268">
    <property type="entry name" value="ABC_BcrA_bacitracin_resist"/>
    <property type="match status" value="1"/>
</dbReference>
<keyword evidence="7" id="KW-1185">Reference proteome</keyword>
<dbReference type="Gene3D" id="3.40.50.300">
    <property type="entry name" value="P-loop containing nucleotide triphosphate hydrolases"/>
    <property type="match status" value="1"/>
</dbReference>
<name>A0A6N7WHL9_9FIRM</name>
<feature type="domain" description="ABC transporter" evidence="5">
    <location>
        <begin position="5"/>
        <end position="233"/>
    </location>
</feature>
<evidence type="ECO:0000256" key="2">
    <source>
        <dbReference type="ARBA" id="ARBA00022448"/>
    </source>
</evidence>
<dbReference type="AlphaFoldDB" id="A0A6N7WHL9"/>
<dbReference type="GO" id="GO:0016887">
    <property type="term" value="F:ATP hydrolysis activity"/>
    <property type="evidence" value="ECO:0007669"/>
    <property type="project" value="InterPro"/>
</dbReference>
<dbReference type="InterPro" id="IPR003593">
    <property type="entry name" value="AAA+_ATPase"/>
</dbReference>
<dbReference type="EMBL" id="VUMI01000034">
    <property type="protein sequence ID" value="MSS90213.1"/>
    <property type="molecule type" value="Genomic_DNA"/>
</dbReference>
<dbReference type="InterPro" id="IPR003439">
    <property type="entry name" value="ABC_transporter-like_ATP-bd"/>
</dbReference>
<dbReference type="PROSITE" id="PS50893">
    <property type="entry name" value="ABC_TRANSPORTER_2"/>
    <property type="match status" value="1"/>
</dbReference>
<gene>
    <name evidence="6" type="ORF">FYJ45_18590</name>
</gene>
<dbReference type="RefSeq" id="WP_154466518.1">
    <property type="nucleotide sequence ID" value="NZ_JAXDZL010000104.1"/>
</dbReference>
<accession>A0A6N7WHL9</accession>
<evidence type="ECO:0000256" key="1">
    <source>
        <dbReference type="ARBA" id="ARBA00005417"/>
    </source>
</evidence>
<dbReference type="PANTHER" id="PTHR43335:SF8">
    <property type="entry name" value="ABC TRANSPORTER, ATP-BINDING PROTEIN"/>
    <property type="match status" value="1"/>
</dbReference>
<protein>
    <submittedName>
        <fullName evidence="6">ABC transporter ATP-binding protein</fullName>
    </submittedName>
</protein>
<sequence>MDYIMETARLRKSYKGNVVADNVNIHIPKGAIYGFVGPNGAGKSTVMKMILNLIRPEAGEVHLFGEKVTDSSCEIFKRVGSIIENPYFYEKMTARQNLELHCEYMGFPNKERIDEVLQMTDLQNTEGKQIRHYSLGMKQRLAIARAILARPEFLILDEPINALDPEGIREMRTLFRRLNQEDGTTIFISSHILSEVDLIADTIGIIRRGKLLAELPIEEIHRHQTEYLSLQVDDVNHTAALLEKMGLTGFSVLDKEFIRIYDSDISGKALSKALIENGIGLESIGRKHDTLEDYFFQLTEEEK</sequence>
<evidence type="ECO:0000313" key="6">
    <source>
        <dbReference type="EMBL" id="MSS90213.1"/>
    </source>
</evidence>
<dbReference type="InterPro" id="IPR027417">
    <property type="entry name" value="P-loop_NTPase"/>
</dbReference>
<dbReference type="InterPro" id="IPR017871">
    <property type="entry name" value="ABC_transporter-like_CS"/>
</dbReference>
<dbReference type="GO" id="GO:0005524">
    <property type="term" value="F:ATP binding"/>
    <property type="evidence" value="ECO:0007669"/>
    <property type="project" value="UniProtKB-KW"/>
</dbReference>
<proteinExistence type="inferred from homology"/>
<dbReference type="SUPFAM" id="SSF52540">
    <property type="entry name" value="P-loop containing nucleoside triphosphate hydrolases"/>
    <property type="match status" value="1"/>
</dbReference>
<evidence type="ECO:0000256" key="4">
    <source>
        <dbReference type="ARBA" id="ARBA00022840"/>
    </source>
</evidence>
<comment type="similarity">
    <text evidence="1">Belongs to the ABC transporter superfamily.</text>
</comment>
<comment type="caution">
    <text evidence="6">The sequence shown here is derived from an EMBL/GenBank/DDBJ whole genome shotgun (WGS) entry which is preliminary data.</text>
</comment>
<organism evidence="6 7">
    <name type="scientific">Eisenbergiella porci</name>
    <dbReference type="NCBI Taxonomy" id="2652274"/>
    <lineage>
        <taxon>Bacteria</taxon>
        <taxon>Bacillati</taxon>
        <taxon>Bacillota</taxon>
        <taxon>Clostridia</taxon>
        <taxon>Lachnospirales</taxon>
        <taxon>Lachnospiraceae</taxon>
        <taxon>Eisenbergiella</taxon>
    </lineage>
</organism>
<evidence type="ECO:0000313" key="7">
    <source>
        <dbReference type="Proteomes" id="UP000436047"/>
    </source>
</evidence>
<dbReference type="PROSITE" id="PS00211">
    <property type="entry name" value="ABC_TRANSPORTER_1"/>
    <property type="match status" value="1"/>
</dbReference>
<dbReference type="Pfam" id="PF00005">
    <property type="entry name" value="ABC_tran"/>
    <property type="match status" value="1"/>
</dbReference>
<reference evidence="6 7" key="1">
    <citation type="submission" date="2019-08" db="EMBL/GenBank/DDBJ databases">
        <title>In-depth cultivation of the pig gut microbiome towards novel bacterial diversity and tailored functional studies.</title>
        <authorList>
            <person name="Wylensek D."/>
            <person name="Hitch T.C.A."/>
            <person name="Clavel T."/>
        </authorList>
    </citation>
    <scope>NUCLEOTIDE SEQUENCE [LARGE SCALE GENOMIC DNA]</scope>
    <source>
        <strain evidence="6 7">WCA-389-WT-23B</strain>
    </source>
</reference>
<dbReference type="PANTHER" id="PTHR43335">
    <property type="entry name" value="ABC TRANSPORTER, ATP-BINDING PROTEIN"/>
    <property type="match status" value="1"/>
</dbReference>
<dbReference type="SMART" id="SM00382">
    <property type="entry name" value="AAA"/>
    <property type="match status" value="1"/>
</dbReference>
<keyword evidence="4 6" id="KW-0067">ATP-binding</keyword>
<dbReference type="Proteomes" id="UP000436047">
    <property type="component" value="Unassembled WGS sequence"/>
</dbReference>